<evidence type="ECO:0000256" key="1">
    <source>
        <dbReference type="ARBA" id="ARBA00022527"/>
    </source>
</evidence>
<keyword evidence="1" id="KW-0418">Kinase</keyword>
<evidence type="ECO:0000313" key="4">
    <source>
        <dbReference type="Proteomes" id="UP000093795"/>
    </source>
</evidence>
<dbReference type="Gene3D" id="3.30.565.10">
    <property type="entry name" value="Histidine kinase-like ATPase, C-terminal domain"/>
    <property type="match status" value="1"/>
</dbReference>
<dbReference type="SUPFAM" id="SSF55874">
    <property type="entry name" value="ATPase domain of HSP90 chaperone/DNA topoisomerase II/histidine kinase"/>
    <property type="match status" value="1"/>
</dbReference>
<evidence type="ECO:0000259" key="2">
    <source>
        <dbReference type="Pfam" id="PF13581"/>
    </source>
</evidence>
<dbReference type="CDD" id="cd16936">
    <property type="entry name" value="HATPase_RsbW-like"/>
    <property type="match status" value="1"/>
</dbReference>
<dbReference type="InterPro" id="IPR050267">
    <property type="entry name" value="Anti-sigma-factor_SerPK"/>
</dbReference>
<dbReference type="GO" id="GO:0004674">
    <property type="term" value="F:protein serine/threonine kinase activity"/>
    <property type="evidence" value="ECO:0007669"/>
    <property type="project" value="UniProtKB-KW"/>
</dbReference>
<evidence type="ECO:0000313" key="3">
    <source>
        <dbReference type="EMBL" id="OBI76113.1"/>
    </source>
</evidence>
<gene>
    <name evidence="3" type="ORF">A9X01_04090</name>
</gene>
<dbReference type="AlphaFoldDB" id="A0A1A3BP60"/>
<feature type="domain" description="Histidine kinase/HSP90-like ATPase" evidence="2">
    <location>
        <begin position="14"/>
        <end position="133"/>
    </location>
</feature>
<keyword evidence="1" id="KW-0808">Transferase</keyword>
<proteinExistence type="predicted"/>
<dbReference type="PANTHER" id="PTHR35526:SF3">
    <property type="entry name" value="ANTI-SIGMA-F FACTOR RSBW"/>
    <property type="match status" value="1"/>
</dbReference>
<dbReference type="PANTHER" id="PTHR35526">
    <property type="entry name" value="ANTI-SIGMA-F FACTOR RSBW-RELATED"/>
    <property type="match status" value="1"/>
</dbReference>
<dbReference type="EMBL" id="LZKQ01000285">
    <property type="protein sequence ID" value="OBI76113.1"/>
    <property type="molecule type" value="Genomic_DNA"/>
</dbReference>
<protein>
    <recommendedName>
        <fullName evidence="2">Histidine kinase/HSP90-like ATPase domain-containing protein</fullName>
    </recommendedName>
</protein>
<accession>A0A1A3BP60</accession>
<dbReference type="Pfam" id="PF13581">
    <property type="entry name" value="HATPase_c_2"/>
    <property type="match status" value="1"/>
</dbReference>
<comment type="caution">
    <text evidence="3">The sequence shown here is derived from an EMBL/GenBank/DDBJ whole genome shotgun (WGS) entry which is preliminary data.</text>
</comment>
<name>A0A1A3BP60_MYCAS</name>
<dbReference type="eggNOG" id="COG2172">
    <property type="taxonomic scope" value="Bacteria"/>
</dbReference>
<reference evidence="3 4" key="1">
    <citation type="submission" date="2016-06" db="EMBL/GenBank/DDBJ databases">
        <authorList>
            <person name="Kjaerup R.B."/>
            <person name="Dalgaard T.S."/>
            <person name="Juul-Madsen H.R."/>
        </authorList>
    </citation>
    <scope>NUCLEOTIDE SEQUENCE [LARGE SCALE GENOMIC DNA]</scope>
    <source>
        <strain evidence="3 4">1081914.2</strain>
    </source>
</reference>
<dbReference type="Proteomes" id="UP000093795">
    <property type="component" value="Unassembled WGS sequence"/>
</dbReference>
<organism evidence="3 4">
    <name type="scientific">Mycobacterium asiaticum</name>
    <dbReference type="NCBI Taxonomy" id="1790"/>
    <lineage>
        <taxon>Bacteria</taxon>
        <taxon>Bacillati</taxon>
        <taxon>Actinomycetota</taxon>
        <taxon>Actinomycetes</taxon>
        <taxon>Mycobacteriales</taxon>
        <taxon>Mycobacteriaceae</taxon>
        <taxon>Mycobacterium</taxon>
    </lineage>
</organism>
<dbReference type="InterPro" id="IPR003594">
    <property type="entry name" value="HATPase_dom"/>
</dbReference>
<dbReference type="InterPro" id="IPR036890">
    <property type="entry name" value="HATPase_C_sf"/>
</dbReference>
<keyword evidence="1" id="KW-0723">Serine/threonine-protein kinase</keyword>
<sequence>MGSADEFGDSHTGTADPHTVAMIRRKFGHWLDQHLELDEERAADIVLATDEAMSNCADHAYRALDRAGDLTLKINYYPVTTELRVCVIDHGHWVEPDTSPSNARGRGIMLMRTLADDCTIDGGEGGTTVCLRFLGCPPNNFVFSQAS</sequence>
<dbReference type="STRING" id="1790.A5645_13145"/>